<comment type="similarity">
    <text evidence="10">Belongs to the protein kinase superfamily.</text>
</comment>
<dbReference type="InterPro" id="IPR000719">
    <property type="entry name" value="Prot_kinase_dom"/>
</dbReference>
<keyword evidence="4 9" id="KW-0547">Nucleotide-binding</keyword>
<keyword evidence="5" id="KW-0418">Kinase</keyword>
<dbReference type="EMBL" id="LODT01000029">
    <property type="protein sequence ID" value="KYQ92330.1"/>
    <property type="molecule type" value="Genomic_DNA"/>
</dbReference>
<dbReference type="EC" id="2.7.11.1" evidence="1"/>
<dbReference type="SMART" id="SM00220">
    <property type="entry name" value="S_TKc"/>
    <property type="match status" value="1"/>
</dbReference>
<dbReference type="InterPro" id="IPR017441">
    <property type="entry name" value="Protein_kinase_ATP_BS"/>
</dbReference>
<dbReference type="AlphaFoldDB" id="A0A151ZEJ4"/>
<comment type="caution">
    <text evidence="12">The sequence shown here is derived from an EMBL/GenBank/DDBJ whole genome shotgun (WGS) entry which is preliminary data.</text>
</comment>
<evidence type="ECO:0000259" key="11">
    <source>
        <dbReference type="PROSITE" id="PS50011"/>
    </source>
</evidence>
<keyword evidence="13" id="KW-1185">Reference proteome</keyword>
<feature type="binding site" evidence="9">
    <location>
        <position position="48"/>
    </location>
    <ligand>
        <name>ATP</name>
        <dbReference type="ChEBI" id="CHEBI:30616"/>
    </ligand>
</feature>
<evidence type="ECO:0000256" key="1">
    <source>
        <dbReference type="ARBA" id="ARBA00012513"/>
    </source>
</evidence>
<evidence type="ECO:0000256" key="7">
    <source>
        <dbReference type="ARBA" id="ARBA00047899"/>
    </source>
</evidence>
<organism evidence="12 13">
    <name type="scientific">Tieghemostelium lacteum</name>
    <name type="common">Slime mold</name>
    <name type="synonym">Dictyostelium lacteum</name>
    <dbReference type="NCBI Taxonomy" id="361077"/>
    <lineage>
        <taxon>Eukaryota</taxon>
        <taxon>Amoebozoa</taxon>
        <taxon>Evosea</taxon>
        <taxon>Eumycetozoa</taxon>
        <taxon>Dictyostelia</taxon>
        <taxon>Dictyosteliales</taxon>
        <taxon>Raperosteliaceae</taxon>
        <taxon>Tieghemostelium</taxon>
    </lineage>
</organism>
<proteinExistence type="inferred from homology"/>
<dbReference type="GO" id="GO:0004674">
    <property type="term" value="F:protein serine/threonine kinase activity"/>
    <property type="evidence" value="ECO:0007669"/>
    <property type="project" value="UniProtKB-KW"/>
</dbReference>
<dbReference type="PROSITE" id="PS00108">
    <property type="entry name" value="PROTEIN_KINASE_ST"/>
    <property type="match status" value="1"/>
</dbReference>
<dbReference type="PROSITE" id="PS00107">
    <property type="entry name" value="PROTEIN_KINASE_ATP"/>
    <property type="match status" value="1"/>
</dbReference>
<dbReference type="PANTHER" id="PTHR45998:SF2">
    <property type="entry name" value="SERINE_THREONINE-PROTEIN KINASE 16"/>
    <property type="match status" value="1"/>
</dbReference>
<evidence type="ECO:0000256" key="10">
    <source>
        <dbReference type="RuleBase" id="RU000304"/>
    </source>
</evidence>
<dbReference type="OMA" id="AMHQYKV"/>
<dbReference type="SUPFAM" id="SSF56112">
    <property type="entry name" value="Protein kinase-like (PK-like)"/>
    <property type="match status" value="1"/>
</dbReference>
<dbReference type="PIRSF" id="PIRSF000654">
    <property type="entry name" value="Integrin-linked_kinase"/>
    <property type="match status" value="1"/>
</dbReference>
<dbReference type="FunCoup" id="A0A151ZEJ4">
    <property type="interactions" value="602"/>
</dbReference>
<accession>A0A151ZEJ4</accession>
<gene>
    <name evidence="12" type="ORF">DLAC_06294</name>
</gene>
<comment type="catalytic activity">
    <reaction evidence="7">
        <text>L-threonyl-[protein] + ATP = O-phospho-L-threonyl-[protein] + ADP + H(+)</text>
        <dbReference type="Rhea" id="RHEA:46608"/>
        <dbReference type="Rhea" id="RHEA-COMP:11060"/>
        <dbReference type="Rhea" id="RHEA-COMP:11605"/>
        <dbReference type="ChEBI" id="CHEBI:15378"/>
        <dbReference type="ChEBI" id="CHEBI:30013"/>
        <dbReference type="ChEBI" id="CHEBI:30616"/>
        <dbReference type="ChEBI" id="CHEBI:61977"/>
        <dbReference type="ChEBI" id="CHEBI:456216"/>
        <dbReference type="EC" id="2.7.11.1"/>
    </reaction>
</comment>
<dbReference type="Proteomes" id="UP000076078">
    <property type="component" value="Unassembled WGS sequence"/>
</dbReference>
<dbReference type="STRING" id="361077.A0A151ZEJ4"/>
<dbReference type="InterPro" id="IPR052239">
    <property type="entry name" value="Ser/Thr-specific_kinases"/>
</dbReference>
<evidence type="ECO:0000256" key="9">
    <source>
        <dbReference type="PROSITE-ProRule" id="PRU10141"/>
    </source>
</evidence>
<evidence type="ECO:0000256" key="4">
    <source>
        <dbReference type="ARBA" id="ARBA00022741"/>
    </source>
</evidence>
<keyword evidence="2 10" id="KW-0723">Serine/threonine-protein kinase</keyword>
<dbReference type="PROSITE" id="PS50011">
    <property type="entry name" value="PROTEIN_KINASE_DOM"/>
    <property type="match status" value="1"/>
</dbReference>
<evidence type="ECO:0000313" key="13">
    <source>
        <dbReference type="Proteomes" id="UP000076078"/>
    </source>
</evidence>
<dbReference type="GO" id="GO:0005794">
    <property type="term" value="C:Golgi apparatus"/>
    <property type="evidence" value="ECO:0007669"/>
    <property type="project" value="TreeGrafter"/>
</dbReference>
<evidence type="ECO:0000256" key="2">
    <source>
        <dbReference type="ARBA" id="ARBA00022527"/>
    </source>
</evidence>
<dbReference type="GO" id="GO:0005524">
    <property type="term" value="F:ATP binding"/>
    <property type="evidence" value="ECO:0007669"/>
    <property type="project" value="UniProtKB-UniRule"/>
</dbReference>
<comment type="catalytic activity">
    <reaction evidence="8">
        <text>L-seryl-[protein] + ATP = O-phospho-L-seryl-[protein] + ADP + H(+)</text>
        <dbReference type="Rhea" id="RHEA:17989"/>
        <dbReference type="Rhea" id="RHEA-COMP:9863"/>
        <dbReference type="Rhea" id="RHEA-COMP:11604"/>
        <dbReference type="ChEBI" id="CHEBI:15378"/>
        <dbReference type="ChEBI" id="CHEBI:29999"/>
        <dbReference type="ChEBI" id="CHEBI:30616"/>
        <dbReference type="ChEBI" id="CHEBI:83421"/>
        <dbReference type="ChEBI" id="CHEBI:456216"/>
        <dbReference type="EC" id="2.7.11.1"/>
    </reaction>
</comment>
<evidence type="ECO:0000256" key="5">
    <source>
        <dbReference type="ARBA" id="ARBA00022777"/>
    </source>
</evidence>
<dbReference type="Gene3D" id="1.10.510.10">
    <property type="entry name" value="Transferase(Phosphotransferase) domain 1"/>
    <property type="match status" value="1"/>
</dbReference>
<reference evidence="12 13" key="1">
    <citation type="submission" date="2015-12" db="EMBL/GenBank/DDBJ databases">
        <title>Dictyostelia acquired genes for synthesis and detection of signals that induce cell-type specialization by lateral gene transfer from prokaryotes.</title>
        <authorList>
            <person name="Gloeckner G."/>
            <person name="Schaap P."/>
        </authorList>
    </citation>
    <scope>NUCLEOTIDE SEQUENCE [LARGE SCALE GENOMIC DNA]</scope>
    <source>
        <strain evidence="12 13">TK</strain>
    </source>
</reference>
<dbReference type="OrthoDB" id="248923at2759"/>
<evidence type="ECO:0000256" key="3">
    <source>
        <dbReference type="ARBA" id="ARBA00022679"/>
    </source>
</evidence>
<dbReference type="InParanoid" id="A0A151ZEJ4"/>
<evidence type="ECO:0000256" key="8">
    <source>
        <dbReference type="ARBA" id="ARBA00048679"/>
    </source>
</evidence>
<protein>
    <recommendedName>
        <fullName evidence="1">non-specific serine/threonine protein kinase</fullName>
        <ecNumber evidence="1">2.7.11.1</ecNumber>
    </recommendedName>
</protein>
<evidence type="ECO:0000313" key="12">
    <source>
        <dbReference type="EMBL" id="KYQ92330.1"/>
    </source>
</evidence>
<dbReference type="PANTHER" id="PTHR45998">
    <property type="entry name" value="SERINE/THREONINE-PROTEIN KINASE 16"/>
    <property type="match status" value="1"/>
</dbReference>
<evidence type="ECO:0000256" key="6">
    <source>
        <dbReference type="ARBA" id="ARBA00022840"/>
    </source>
</evidence>
<sequence>MGQLLCYPSDSVYHLNHRKYICSRQLGEGAYSIVYLVQDHSKRKYALKVMICQTAEQIEIGTREINSILLFDHPNIIKMIDHSTIDSKRLENSKEILMLTPYYKEGTLQDLLDKQRIQNGKDYNIGIFTEIEALQFFRQICLAVQQLHQHKPHILSHRDIKPGNILISQQNTIPVLTDFGSCTVARFQITSRKEALQLQEDIDQNTTPFYRAPELFDIKSDQLVDERIDIWALGCLLYAIAYNKSPFEVSDEEKSGSVALTVLRGLNAQAPNNIYSQAFYQLIAKMLTMNPDQRPYINQVLDDIDSILNH</sequence>
<name>A0A151ZEJ4_TIELA</name>
<keyword evidence="3" id="KW-0808">Transferase</keyword>
<dbReference type="InterPro" id="IPR008271">
    <property type="entry name" value="Ser/Thr_kinase_AS"/>
</dbReference>
<keyword evidence="6 9" id="KW-0067">ATP-binding</keyword>
<dbReference type="Pfam" id="PF00069">
    <property type="entry name" value="Pkinase"/>
    <property type="match status" value="1"/>
</dbReference>
<feature type="domain" description="Protein kinase" evidence="11">
    <location>
        <begin position="20"/>
        <end position="310"/>
    </location>
</feature>
<dbReference type="InterPro" id="IPR011009">
    <property type="entry name" value="Kinase-like_dom_sf"/>
</dbReference>